<dbReference type="NCBIfam" id="NF004812">
    <property type="entry name" value="PRK06161.1"/>
    <property type="match status" value="1"/>
</dbReference>
<evidence type="ECO:0000256" key="6">
    <source>
        <dbReference type="ARBA" id="ARBA00022989"/>
    </source>
</evidence>
<dbReference type="EMBL" id="JACLQD010000005">
    <property type="protein sequence ID" value="MBC2837055.1"/>
    <property type="molecule type" value="Genomic_DNA"/>
</dbReference>
<dbReference type="AlphaFoldDB" id="A0A842IBJ5"/>
<dbReference type="InterPro" id="IPR007208">
    <property type="entry name" value="MrpF/PhaF-like"/>
</dbReference>
<evidence type="ECO:0000256" key="4">
    <source>
        <dbReference type="ARBA" id="ARBA00022475"/>
    </source>
</evidence>
<organism evidence="9 10">
    <name type="scientific">Paragemmobacter straminiformis</name>
    <dbReference type="NCBI Taxonomy" id="2045119"/>
    <lineage>
        <taxon>Bacteria</taxon>
        <taxon>Pseudomonadati</taxon>
        <taxon>Pseudomonadota</taxon>
        <taxon>Alphaproteobacteria</taxon>
        <taxon>Rhodobacterales</taxon>
        <taxon>Paracoccaceae</taxon>
        <taxon>Paragemmobacter</taxon>
    </lineage>
</organism>
<comment type="caution">
    <text evidence="9">The sequence shown here is derived from an EMBL/GenBank/DDBJ whole genome shotgun (WGS) entry which is preliminary data.</text>
</comment>
<feature type="transmembrane region" description="Helical" evidence="8">
    <location>
        <begin position="33"/>
        <end position="53"/>
    </location>
</feature>
<dbReference type="PANTHER" id="PTHR34702:SF1">
    <property type="entry name" value="NA(+)_H(+) ANTIPORTER SUBUNIT F"/>
    <property type="match status" value="1"/>
</dbReference>
<dbReference type="GO" id="GO:0005886">
    <property type="term" value="C:plasma membrane"/>
    <property type="evidence" value="ECO:0007669"/>
    <property type="project" value="UniProtKB-SubCell"/>
</dbReference>
<keyword evidence="7 8" id="KW-0472">Membrane</keyword>
<evidence type="ECO:0000313" key="9">
    <source>
        <dbReference type="EMBL" id="MBC2837055.1"/>
    </source>
</evidence>
<evidence type="ECO:0000256" key="8">
    <source>
        <dbReference type="SAM" id="Phobius"/>
    </source>
</evidence>
<dbReference type="GO" id="GO:0015385">
    <property type="term" value="F:sodium:proton antiporter activity"/>
    <property type="evidence" value="ECO:0007669"/>
    <property type="project" value="TreeGrafter"/>
</dbReference>
<feature type="transmembrane region" description="Helical" evidence="8">
    <location>
        <begin position="59"/>
        <end position="83"/>
    </location>
</feature>
<keyword evidence="4" id="KW-1003">Cell membrane</keyword>
<keyword evidence="5 8" id="KW-0812">Transmembrane</keyword>
<keyword evidence="3" id="KW-0813">Transport</keyword>
<evidence type="ECO:0000256" key="2">
    <source>
        <dbReference type="ARBA" id="ARBA00009212"/>
    </source>
</evidence>
<dbReference type="Proteomes" id="UP000555411">
    <property type="component" value="Unassembled WGS sequence"/>
</dbReference>
<comment type="subcellular location">
    <subcellularLocation>
        <location evidence="1">Cell membrane</location>
        <topology evidence="1">Multi-pass membrane protein</topology>
    </subcellularLocation>
</comment>
<gene>
    <name evidence="9" type="ORF">H7F16_16170</name>
</gene>
<evidence type="ECO:0000256" key="7">
    <source>
        <dbReference type="ARBA" id="ARBA00023136"/>
    </source>
</evidence>
<keyword evidence="10" id="KW-1185">Reference proteome</keyword>
<dbReference type="RefSeq" id="WP_185798916.1">
    <property type="nucleotide sequence ID" value="NZ_JACLQD010000005.1"/>
</dbReference>
<proteinExistence type="inferred from homology"/>
<feature type="transmembrane region" description="Helical" evidence="8">
    <location>
        <begin position="6"/>
        <end position="26"/>
    </location>
</feature>
<protein>
    <submittedName>
        <fullName evidence="9">K+/H+ antiporter subunit F</fullName>
    </submittedName>
</protein>
<comment type="similarity">
    <text evidence="2">Belongs to the CPA3 antiporters (TC 2.A.63) subunit F family.</text>
</comment>
<keyword evidence="6 8" id="KW-1133">Transmembrane helix</keyword>
<accession>A0A842IBJ5</accession>
<evidence type="ECO:0000256" key="1">
    <source>
        <dbReference type="ARBA" id="ARBA00004651"/>
    </source>
</evidence>
<evidence type="ECO:0000313" key="10">
    <source>
        <dbReference type="Proteomes" id="UP000555411"/>
    </source>
</evidence>
<evidence type="ECO:0000256" key="3">
    <source>
        <dbReference type="ARBA" id="ARBA00022448"/>
    </source>
</evidence>
<name>A0A842IBJ5_9RHOB</name>
<reference evidence="9 10" key="1">
    <citation type="journal article" date="2017" name="Int. J. Syst. Evol. Microbiol.">
        <title>Gemmobacter straminiformis sp. nov., isolated from an artificial fountain.</title>
        <authorList>
            <person name="Kang J.Y."/>
            <person name="Kim M.J."/>
            <person name="Chun J."/>
            <person name="Son K.P."/>
            <person name="Jahng K.Y."/>
        </authorList>
    </citation>
    <scope>NUCLEOTIDE SEQUENCE [LARGE SCALE GENOMIC DNA]</scope>
    <source>
        <strain evidence="9 10">CAM-8</strain>
    </source>
</reference>
<dbReference type="PANTHER" id="PTHR34702">
    <property type="entry name" value="NA(+)/H(+) ANTIPORTER SUBUNIT F1"/>
    <property type="match status" value="1"/>
</dbReference>
<dbReference type="Pfam" id="PF04066">
    <property type="entry name" value="MrpF_PhaF"/>
    <property type="match status" value="1"/>
</dbReference>
<evidence type="ECO:0000256" key="5">
    <source>
        <dbReference type="ARBA" id="ARBA00022692"/>
    </source>
</evidence>
<sequence length="89" mass="9398">MLTLPLAFAFACFGAGFLMTLARLLIGPALPDRVLAVDTMVVNAIALIVLYGIKTGMGLNFPAAMLLAMTGFVSTIAFCKFLLRGSVIE</sequence>